<dbReference type="EMBL" id="JBHMFC010000024">
    <property type="protein sequence ID" value="MFB9056647.1"/>
    <property type="molecule type" value="Genomic_DNA"/>
</dbReference>
<name>A0ABV5FB40_9FLAO</name>
<gene>
    <name evidence="3" type="ORF">ACFFU9_07790</name>
</gene>
<dbReference type="Proteomes" id="UP001589585">
    <property type="component" value="Unassembled WGS sequence"/>
</dbReference>
<protein>
    <submittedName>
        <fullName evidence="3">AraC family ligand binding domain-containing protein</fullName>
    </submittedName>
</protein>
<proteinExistence type="predicted"/>
<dbReference type="Pfam" id="PF02311">
    <property type="entry name" value="AraC_binding"/>
    <property type="match status" value="1"/>
</dbReference>
<reference evidence="3 4" key="1">
    <citation type="submission" date="2024-09" db="EMBL/GenBank/DDBJ databases">
        <authorList>
            <person name="Sun Q."/>
            <person name="Mori K."/>
        </authorList>
    </citation>
    <scope>NUCLEOTIDE SEQUENCE [LARGE SCALE GENOMIC DNA]</scope>
    <source>
        <strain evidence="3 4">CECT 8622</strain>
    </source>
</reference>
<organism evidence="3 4">
    <name type="scientific">Mariniflexile ostreae</name>
    <dbReference type="NCBI Taxonomy" id="1520892"/>
    <lineage>
        <taxon>Bacteria</taxon>
        <taxon>Pseudomonadati</taxon>
        <taxon>Bacteroidota</taxon>
        <taxon>Flavobacteriia</taxon>
        <taxon>Flavobacteriales</taxon>
        <taxon>Flavobacteriaceae</taxon>
        <taxon>Mariniflexile</taxon>
    </lineage>
</organism>
<keyword evidence="4" id="KW-1185">Reference proteome</keyword>
<evidence type="ECO:0000259" key="2">
    <source>
        <dbReference type="Pfam" id="PF02311"/>
    </source>
</evidence>
<feature type="domain" description="AraC-type arabinose-binding/dimerisation" evidence="2">
    <location>
        <begin position="15"/>
        <end position="65"/>
    </location>
</feature>
<dbReference type="InterPro" id="IPR037923">
    <property type="entry name" value="HTH-like"/>
</dbReference>
<evidence type="ECO:0000313" key="3">
    <source>
        <dbReference type="EMBL" id="MFB9056647.1"/>
    </source>
</evidence>
<dbReference type="InterPro" id="IPR003313">
    <property type="entry name" value="AraC-bd"/>
</dbReference>
<evidence type="ECO:0000256" key="1">
    <source>
        <dbReference type="ARBA" id="ARBA00023125"/>
    </source>
</evidence>
<accession>A0ABV5FB40</accession>
<keyword evidence="1" id="KW-0238">DNA-binding</keyword>
<dbReference type="RefSeq" id="WP_379860840.1">
    <property type="nucleotide sequence ID" value="NZ_JBHMFC010000024.1"/>
</dbReference>
<evidence type="ECO:0000313" key="4">
    <source>
        <dbReference type="Proteomes" id="UP001589585"/>
    </source>
</evidence>
<dbReference type="SUPFAM" id="SSF51215">
    <property type="entry name" value="Regulatory protein AraC"/>
    <property type="match status" value="1"/>
</dbReference>
<sequence length="91" mass="10919">MSTTLLIFFKKSLNHFVNKRYTKPHRHNKYLEIIFFCKGEGFHHLDSKSYGIDPPVVFVLKKEEVDNWEINIIPKGYVIIIKETFSKKYRN</sequence>
<comment type="caution">
    <text evidence="3">The sequence shown here is derived from an EMBL/GenBank/DDBJ whole genome shotgun (WGS) entry which is preliminary data.</text>
</comment>